<keyword evidence="2" id="KW-1185">Reference proteome</keyword>
<reference evidence="2" key="1">
    <citation type="submission" date="2011-03" db="EMBL/GenBank/DDBJ databases">
        <title>The genome sequence of Vavraia culicis strain floridensis.</title>
        <authorList>
            <consortium name="The Broad Institute Genome Sequencing Platform"/>
            <person name="Cuomo C."/>
            <person name="Becnel J."/>
            <person name="Sanscrainte N."/>
            <person name="Young S.K."/>
            <person name="Zeng Q."/>
            <person name="Gargeya S."/>
            <person name="Fitzgerald M."/>
            <person name="Haas B."/>
            <person name="Abouelleil A."/>
            <person name="Alvarado L."/>
            <person name="Arachchi H.M."/>
            <person name="Berlin A."/>
            <person name="Chapman S.B."/>
            <person name="Gearin G."/>
            <person name="Goldberg J."/>
            <person name="Griggs A."/>
            <person name="Gujja S."/>
            <person name="Hansen M."/>
            <person name="Heiman D."/>
            <person name="Howarth C."/>
            <person name="Larimer J."/>
            <person name="Lui A."/>
            <person name="MacDonald P.J.P."/>
            <person name="McCowen C."/>
            <person name="Montmayeur A."/>
            <person name="Murphy C."/>
            <person name="Neiman D."/>
            <person name="Pearson M."/>
            <person name="Priest M."/>
            <person name="Roberts A."/>
            <person name="Saif S."/>
            <person name="Shea T."/>
            <person name="Sisk P."/>
            <person name="Stolte C."/>
            <person name="Sykes S."/>
            <person name="Wortman J."/>
            <person name="Nusbaum C."/>
            <person name="Birren B."/>
        </authorList>
    </citation>
    <scope>NUCLEOTIDE SEQUENCE [LARGE SCALE GENOMIC DNA]</scope>
    <source>
        <strain evidence="2">floridensis</strain>
    </source>
</reference>
<dbReference type="VEuPathDB" id="MicrosporidiaDB:VCUG_00121"/>
<dbReference type="HOGENOM" id="CLU_059138_0_0_1"/>
<dbReference type="EMBL" id="GL877405">
    <property type="protein sequence ID" value="ELA48285.1"/>
    <property type="molecule type" value="Genomic_DNA"/>
</dbReference>
<feature type="non-terminal residue" evidence="1">
    <location>
        <position position="1"/>
    </location>
</feature>
<dbReference type="InParanoid" id="L2GYV9"/>
<organism evidence="1 2">
    <name type="scientific">Vavraia culicis (isolate floridensis)</name>
    <name type="common">Microsporidian parasite</name>
    <dbReference type="NCBI Taxonomy" id="948595"/>
    <lineage>
        <taxon>Eukaryota</taxon>
        <taxon>Fungi</taxon>
        <taxon>Fungi incertae sedis</taxon>
        <taxon>Microsporidia</taxon>
        <taxon>Pleistophoridae</taxon>
        <taxon>Vavraia</taxon>
    </lineage>
</organism>
<protein>
    <submittedName>
        <fullName evidence="1">Uncharacterized protein</fullName>
    </submittedName>
</protein>
<evidence type="ECO:0000313" key="1">
    <source>
        <dbReference type="EMBL" id="ELA48285.1"/>
    </source>
</evidence>
<name>L2GYV9_VAVCU</name>
<gene>
    <name evidence="1" type="ORF">VCUG_00121</name>
</gene>
<evidence type="ECO:0000313" key="2">
    <source>
        <dbReference type="Proteomes" id="UP000011081"/>
    </source>
</evidence>
<dbReference type="GeneID" id="19878012"/>
<accession>L2GYV9</accession>
<sequence length="393" mass="45543">SFLIACLFAKVTCGDFLLNIRIVQIHRKKKRLELPNCIEDIVLEHVSVPKDTLLVVNGGCRNVAIIFSKGSFDLSKVKQLRKFKLLITGQSSINIEFLDLTNVASLEISYDGNKEYFMFLLLNCINVKEVILYNTVCELHDWIGRDTSTIPEKEMAPWELNELRAMINQESCTSRCRSPHVCFKDFSARCNPIFCWEKRKNIQNLSIIAFQISGKCLEQLRKFVSLKTLSIMAQNIQKDIFYCLPFSLVNCSLMPIQCNAILERDVVESVQTVFGVVSSKRRHLKNLKLHYLFFVKIARSMSLPEEVDVLEIMPSAKHPDCNLLIPKKIKVRKLVIMQVNREIWVKICKTWEIEEYYSQLLNLLSQYIDFCSVKEIKILNQDVEISVDPRDYN</sequence>
<dbReference type="AlphaFoldDB" id="L2GYV9"/>
<dbReference type="RefSeq" id="XP_008073146.1">
    <property type="nucleotide sequence ID" value="XM_008074955.1"/>
</dbReference>
<dbReference type="Proteomes" id="UP000011081">
    <property type="component" value="Unassembled WGS sequence"/>
</dbReference>
<proteinExistence type="predicted"/>